<sequence>MDKDKTAIALKNKENQEEFLPSYNDLDIQGMIYEIRGQQVMLDFDLAKLYGYEVKRLNEQVKRNKERFPEDFMFPLTQDEMLELSRSQFATSIQTFGIKGGRTYKINAFTEQGVYMLATVLKGEVAVHQSLMIMRTFKKMRHYINENRQLLGSTDLLNSLIQDNMKIKEEMYNGHKELKTEIDGIKENMVTKNDMKASMNKVLNSFIPKEELKQFVFKDSQPFEANVAYMDIYKEAKHSIYIVDDYINCHTLSLLSAKKKEVNVIVFSDNKGRGSGKLNQLEFDNFNREYPTLSIKKNNQRCHDRFIIIDYQTDTEKIYHCGASSKDAGKKVCCISLLSTSDIIYSIIDELLMHDDYIFE</sequence>
<dbReference type="RefSeq" id="WP_008787243.1">
    <property type="nucleotide sequence ID" value="NZ_AKCB01000001.1"/>
</dbReference>
<proteinExistence type="predicted"/>
<name>E7G5S7_9FIRM</name>
<dbReference type="eggNOG" id="COG1502">
    <property type="taxonomic scope" value="Bacteria"/>
</dbReference>
<evidence type="ECO:0000313" key="3">
    <source>
        <dbReference type="Proteomes" id="UP000003157"/>
    </source>
</evidence>
<protein>
    <recommendedName>
        <fullName evidence="1">KilA-N DNA-binding domain-containing protein</fullName>
    </recommendedName>
</protein>
<dbReference type="HOGENOM" id="CLU_055403_0_0_9"/>
<evidence type="ECO:0000313" key="2">
    <source>
        <dbReference type="EMBL" id="EFW06578.1"/>
    </source>
</evidence>
<accession>E7G5S7</accession>
<keyword evidence="3" id="KW-1185">Reference proteome</keyword>
<gene>
    <name evidence="2" type="ORF">HMPREF9488_00115</name>
</gene>
<dbReference type="EMBL" id="ADKX01000001">
    <property type="protein sequence ID" value="EFW06578.1"/>
    <property type="molecule type" value="Genomic_DNA"/>
</dbReference>
<evidence type="ECO:0000259" key="1">
    <source>
        <dbReference type="Pfam" id="PF10543"/>
    </source>
</evidence>
<dbReference type="InterPro" id="IPR018873">
    <property type="entry name" value="KilA-N_DNA-bd_domain"/>
</dbReference>
<dbReference type="OrthoDB" id="9816206at2"/>
<dbReference type="STRING" id="100884.GCA_000269565_01586"/>
<feature type="domain" description="KilA-N DNA-binding" evidence="1">
    <location>
        <begin position="32"/>
        <end position="120"/>
    </location>
</feature>
<dbReference type="AlphaFoldDB" id="E7G5S7"/>
<organism evidence="2 3">
    <name type="scientific">Coprobacillus cateniformis</name>
    <dbReference type="NCBI Taxonomy" id="100884"/>
    <lineage>
        <taxon>Bacteria</taxon>
        <taxon>Bacillati</taxon>
        <taxon>Bacillota</taxon>
        <taxon>Erysipelotrichia</taxon>
        <taxon>Erysipelotrichales</taxon>
        <taxon>Coprobacillaceae</taxon>
        <taxon>Coprobacillus</taxon>
    </lineage>
</organism>
<dbReference type="Proteomes" id="UP000003157">
    <property type="component" value="Unassembled WGS sequence"/>
</dbReference>
<reference evidence="2 3" key="1">
    <citation type="submission" date="2010-12" db="EMBL/GenBank/DDBJ databases">
        <title>The Genome Sequence of Coprobacillus sp. strain 29_1.</title>
        <authorList>
            <consortium name="The Broad Institute Genome Sequencing Platform"/>
            <person name="Earl A."/>
            <person name="Ward D."/>
            <person name="Feldgarden M."/>
            <person name="Gevers D."/>
            <person name="Daigneault M."/>
            <person name="Sibley C.D."/>
            <person name="White A."/>
            <person name="Strauss J."/>
            <person name="Allen-Vercoe E."/>
            <person name="Young S.K."/>
            <person name="Zeng Q."/>
            <person name="Gargeya S."/>
            <person name="Fitzgerald M."/>
            <person name="Haas B."/>
            <person name="Abouelleil A."/>
            <person name="Alvarado L."/>
            <person name="Arachchi H.M."/>
            <person name="Berlin A."/>
            <person name="Brown A."/>
            <person name="Chapman S.B."/>
            <person name="Chen Z."/>
            <person name="Dunbar C."/>
            <person name="Freedman E."/>
            <person name="Gearin G."/>
            <person name="Gellesch M."/>
            <person name="Goldberg J."/>
            <person name="Griggs A."/>
            <person name="Gujja S."/>
            <person name="Heilman E."/>
            <person name="Heiman D."/>
            <person name="Howarth C."/>
            <person name="Larson L."/>
            <person name="Lui A."/>
            <person name="MacDonald P.J.P."/>
            <person name="Mehta T."/>
            <person name="Montmayeur A."/>
            <person name="Murphy C."/>
            <person name="Neiman D."/>
            <person name="Pearson M."/>
            <person name="Priest M."/>
            <person name="Roberts A."/>
            <person name="Saif S."/>
            <person name="Shea T."/>
            <person name="Shenoy N."/>
            <person name="Sisk P."/>
            <person name="Stolte C."/>
            <person name="Sykes S."/>
            <person name="White J."/>
            <person name="Yandava C."/>
            <person name="Nusbaum C."/>
            <person name="Birren B."/>
        </authorList>
    </citation>
    <scope>NUCLEOTIDE SEQUENCE [LARGE SCALE GENOMIC DNA]</scope>
    <source>
        <strain evidence="2 3">29_1</strain>
    </source>
</reference>
<dbReference type="Pfam" id="PF10543">
    <property type="entry name" value="ORF6N"/>
    <property type="match status" value="1"/>
</dbReference>
<dbReference type="GeneID" id="78229459"/>
<comment type="caution">
    <text evidence="2">The sequence shown here is derived from an EMBL/GenBank/DDBJ whole genome shotgun (WGS) entry which is preliminary data.</text>
</comment>